<dbReference type="KEGG" id="euz:DVS28_a2072"/>
<dbReference type="InterPro" id="IPR047951">
    <property type="entry name" value="Transpos_ISL3"/>
</dbReference>
<name>A0A346XX10_9ACTN</name>
<dbReference type="InterPro" id="IPR029261">
    <property type="entry name" value="Transposase_Znf"/>
</dbReference>
<organism evidence="3 4">
    <name type="scientific">Euzebya pacifica</name>
    <dbReference type="NCBI Taxonomy" id="1608957"/>
    <lineage>
        <taxon>Bacteria</taxon>
        <taxon>Bacillati</taxon>
        <taxon>Actinomycetota</taxon>
        <taxon>Nitriliruptoria</taxon>
        <taxon>Euzebyales</taxon>
    </lineage>
</organism>
<feature type="domain" description="Transposase IS204/IS1001/IS1096/IS1165 DDE" evidence="1">
    <location>
        <begin position="161"/>
        <end position="412"/>
    </location>
</feature>
<dbReference type="RefSeq" id="WP_114591362.1">
    <property type="nucleotide sequence ID" value="NZ_CP031165.1"/>
</dbReference>
<evidence type="ECO:0000259" key="1">
    <source>
        <dbReference type="Pfam" id="PF01610"/>
    </source>
</evidence>
<dbReference type="Pfam" id="PF14690">
    <property type="entry name" value="Zn_ribbon_ISL3"/>
    <property type="match status" value="1"/>
</dbReference>
<gene>
    <name evidence="3" type="ORF">DVS28_a2072</name>
</gene>
<dbReference type="Pfam" id="PF01610">
    <property type="entry name" value="DDE_Tnp_ISL3"/>
    <property type="match status" value="1"/>
</dbReference>
<dbReference type="PANTHER" id="PTHR33498">
    <property type="entry name" value="TRANSPOSASE FOR INSERTION SEQUENCE ELEMENT IS1557"/>
    <property type="match status" value="1"/>
</dbReference>
<proteinExistence type="predicted"/>
<dbReference type="NCBIfam" id="NF033550">
    <property type="entry name" value="transpos_ISL3"/>
    <property type="match status" value="1"/>
</dbReference>
<reference evidence="3 4" key="1">
    <citation type="submission" date="2018-09" db="EMBL/GenBank/DDBJ databases">
        <title>Complete genome sequence of Euzebya sp. DY32-46 isolated from seawater of Pacific Ocean.</title>
        <authorList>
            <person name="Xu L."/>
            <person name="Wu Y.-H."/>
            <person name="Xu X.-W."/>
        </authorList>
    </citation>
    <scope>NUCLEOTIDE SEQUENCE [LARGE SCALE GENOMIC DNA]</scope>
    <source>
        <strain evidence="3 4">DY32-46</strain>
    </source>
</reference>
<sequence>MGDDTTLGTVVLGLEGFALREATLVDGEVCLAVETVGRRPGCPDCGVVATARDRRTVQVRDLAIGGRPCRLVWSKRIWRCREPLCPTATWTERRDDVARPRHGMTERARTEVCRQVGKLGRPVAQLAGEYGVGWQSAMHAVTDHGVPMIDDPARTAGVSSLGVDETSFLKASYLRKRRTTFVTGLVDLNRSRLLDIVPGRAGSAVTDWLEGRDEPWLSAVERVALDPHRGYFNALVGGLDAPTVVVDAFHVIKLANTVVDEVRRRVQQEQTGHRGHAGDPLYGIRRILLTGAERLNDKGQARIAAGLAAGDPDAEVWYAHMIKEQLRSVYRADGLGQATERLEAFFDDVAAVAIPEIRRLGKTIRRWRTEVLTYFETDGLSNGRTEAINGLVKRIKRIGHGFRNIDNYRIRLLLFCGGVNWQDHPTAHIRRRSPRLIA</sequence>
<dbReference type="InterPro" id="IPR002560">
    <property type="entry name" value="Transposase_DDE"/>
</dbReference>
<keyword evidence="4" id="KW-1185">Reference proteome</keyword>
<feature type="domain" description="Transposase IS204/IS1001/IS1096/IS1165 zinc-finger" evidence="2">
    <location>
        <begin position="39"/>
        <end position="85"/>
    </location>
</feature>
<dbReference type="OrthoDB" id="5150170at2"/>
<dbReference type="EMBL" id="CP031165">
    <property type="protein sequence ID" value="AXV06757.1"/>
    <property type="molecule type" value="Genomic_DNA"/>
</dbReference>
<evidence type="ECO:0000313" key="4">
    <source>
        <dbReference type="Proteomes" id="UP000264006"/>
    </source>
</evidence>
<dbReference type="AlphaFoldDB" id="A0A346XX10"/>
<evidence type="ECO:0000259" key="2">
    <source>
        <dbReference type="Pfam" id="PF14690"/>
    </source>
</evidence>
<dbReference type="PANTHER" id="PTHR33498:SF1">
    <property type="entry name" value="TRANSPOSASE FOR INSERTION SEQUENCE ELEMENT IS1557"/>
    <property type="match status" value="1"/>
</dbReference>
<evidence type="ECO:0000313" key="3">
    <source>
        <dbReference type="EMBL" id="AXV06757.1"/>
    </source>
</evidence>
<accession>A0A346XX10</accession>
<dbReference type="Proteomes" id="UP000264006">
    <property type="component" value="Chromosome"/>
</dbReference>
<protein>
    <submittedName>
        <fullName evidence="3">Mobile element protein</fullName>
    </submittedName>
</protein>